<dbReference type="Proteomes" id="UP000245207">
    <property type="component" value="Unassembled WGS sequence"/>
</dbReference>
<feature type="transmembrane region" description="Helical" evidence="1">
    <location>
        <begin position="66"/>
        <end position="85"/>
    </location>
</feature>
<feature type="transmembrane region" description="Helical" evidence="1">
    <location>
        <begin position="163"/>
        <end position="189"/>
    </location>
</feature>
<protein>
    <submittedName>
        <fullName evidence="2">Uncharacterized protein</fullName>
    </submittedName>
</protein>
<sequence length="780" mass="89072">MTSKVYFYEACHNITNQLLHSYHRNHTGDLFTSNISLRMLDVVHLLVYSEDSNDVQENTNRYCEPMLWIGIYIAIASLVCILAMVADLLHGLRNKKLWFPCKFFTLNAASITVITVAMKLPMDLTDEMPRDMEQAAKLGSLAFMCTIMVNLMPSLASMDNKTLLANVIGLSILVITVIVNVIIQINIGIINPISPDYINRYIYFLDCVLVAYIYVAMMILLLIITISSSLTIPTSKEILEFKYQAKNKTLSTDQQQTQNSSVKKLKQHVRRFWVMAETGSPQFVMASSPLSTASGVICVFVLLLQTFFMFEFLYGYHGDAPKILQVSQYKSVYKWSILFIVVTQSIGVVVGNIAPMFRCFSVLSFKLVTKWDRNHFMAFKVEMYWTQKLYEWKENEIPILRSSRRSRNVLYNLKNIALSLCIGFQKVFVVLCKVIWLIPIVVLKFVAYCLYCLKSLKAKILTPPIYSNGEINEDLSRYVLQVNDEMELAQRKLKGITNSMDSFILKAEKEQNSGVLELLKKSTGFDGLEKFDMDQIPHLYSVVLVNSWSLPIVTITCIAISLPRIPMDRVESLVKSVGEGLSYTHLVEEILNISSEYVNIRKATITLWHEVENNCKWLKNSLSKNAFEGKTATEILNWFADKAEEIVIEINKSSDGIRMENNINKELSAANSMYRIARTILHRDQSSTEPLSKKQLFALLNGMIADILSACFTNIPRVITMKCHESVIEKREASVKAAAKLLGKTTKIIEWLETFELPSMDDDKMAYIDEWRLHFNRSIP</sequence>
<feature type="transmembrane region" description="Helical" evidence="1">
    <location>
        <begin position="295"/>
        <end position="315"/>
    </location>
</feature>
<evidence type="ECO:0000256" key="1">
    <source>
        <dbReference type="SAM" id="Phobius"/>
    </source>
</evidence>
<keyword evidence="1" id="KW-1133">Transmembrane helix</keyword>
<dbReference type="OrthoDB" id="1915303at2759"/>
<organism evidence="2 3">
    <name type="scientific">Artemisia annua</name>
    <name type="common">Sweet wormwood</name>
    <dbReference type="NCBI Taxonomy" id="35608"/>
    <lineage>
        <taxon>Eukaryota</taxon>
        <taxon>Viridiplantae</taxon>
        <taxon>Streptophyta</taxon>
        <taxon>Embryophyta</taxon>
        <taxon>Tracheophyta</taxon>
        <taxon>Spermatophyta</taxon>
        <taxon>Magnoliopsida</taxon>
        <taxon>eudicotyledons</taxon>
        <taxon>Gunneridae</taxon>
        <taxon>Pentapetalae</taxon>
        <taxon>asterids</taxon>
        <taxon>campanulids</taxon>
        <taxon>Asterales</taxon>
        <taxon>Asteraceae</taxon>
        <taxon>Asteroideae</taxon>
        <taxon>Anthemideae</taxon>
        <taxon>Artemisiinae</taxon>
        <taxon>Artemisia</taxon>
    </lineage>
</organism>
<feature type="transmembrane region" description="Helical" evidence="1">
    <location>
        <begin position="97"/>
        <end position="118"/>
    </location>
</feature>
<gene>
    <name evidence="2" type="ORF">CTI12_AA206060</name>
</gene>
<name>A0A2U1P125_ARTAN</name>
<proteinExistence type="predicted"/>
<feature type="transmembrane region" description="Helical" evidence="1">
    <location>
        <begin position="539"/>
        <end position="562"/>
    </location>
</feature>
<feature type="transmembrane region" description="Helical" evidence="1">
    <location>
        <begin position="335"/>
        <end position="357"/>
    </location>
</feature>
<dbReference type="EMBL" id="PKPP01001849">
    <property type="protein sequence ID" value="PWA79475.1"/>
    <property type="molecule type" value="Genomic_DNA"/>
</dbReference>
<keyword evidence="3" id="KW-1185">Reference proteome</keyword>
<accession>A0A2U1P125</accession>
<evidence type="ECO:0000313" key="2">
    <source>
        <dbReference type="EMBL" id="PWA79475.1"/>
    </source>
</evidence>
<reference evidence="2 3" key="1">
    <citation type="journal article" date="2018" name="Mol. Plant">
        <title>The genome of Artemisia annua provides insight into the evolution of Asteraceae family and artemisinin biosynthesis.</title>
        <authorList>
            <person name="Shen Q."/>
            <person name="Zhang L."/>
            <person name="Liao Z."/>
            <person name="Wang S."/>
            <person name="Yan T."/>
            <person name="Shi P."/>
            <person name="Liu M."/>
            <person name="Fu X."/>
            <person name="Pan Q."/>
            <person name="Wang Y."/>
            <person name="Lv Z."/>
            <person name="Lu X."/>
            <person name="Zhang F."/>
            <person name="Jiang W."/>
            <person name="Ma Y."/>
            <person name="Chen M."/>
            <person name="Hao X."/>
            <person name="Li L."/>
            <person name="Tang Y."/>
            <person name="Lv G."/>
            <person name="Zhou Y."/>
            <person name="Sun X."/>
            <person name="Brodelius P.E."/>
            <person name="Rose J.K.C."/>
            <person name="Tang K."/>
        </authorList>
    </citation>
    <scope>NUCLEOTIDE SEQUENCE [LARGE SCALE GENOMIC DNA]</scope>
    <source>
        <strain evidence="3">cv. Huhao1</strain>
        <tissue evidence="2">Leaf</tissue>
    </source>
</reference>
<feature type="transmembrane region" description="Helical" evidence="1">
    <location>
        <begin position="138"/>
        <end position="156"/>
    </location>
</feature>
<dbReference type="PANTHER" id="PTHR35307:SF8">
    <property type="entry name" value="GUSTATORY RECEPTOR"/>
    <property type="match status" value="1"/>
</dbReference>
<keyword evidence="1" id="KW-0472">Membrane</keyword>
<keyword evidence="1" id="KW-0812">Transmembrane</keyword>
<feature type="transmembrane region" description="Helical" evidence="1">
    <location>
        <begin position="201"/>
        <end position="226"/>
    </location>
</feature>
<dbReference type="PANTHER" id="PTHR35307">
    <property type="entry name" value="PROTEIN, PUTATIVE-RELATED"/>
    <property type="match status" value="1"/>
</dbReference>
<dbReference type="AlphaFoldDB" id="A0A2U1P125"/>
<evidence type="ECO:0000313" key="3">
    <source>
        <dbReference type="Proteomes" id="UP000245207"/>
    </source>
</evidence>
<comment type="caution">
    <text evidence="2">The sequence shown here is derived from an EMBL/GenBank/DDBJ whole genome shotgun (WGS) entry which is preliminary data.</text>
</comment>
<feature type="transmembrane region" description="Helical" evidence="1">
    <location>
        <begin position="434"/>
        <end position="453"/>
    </location>
</feature>